<protein>
    <submittedName>
        <fullName evidence="2">Uncharacterized protein</fullName>
    </submittedName>
</protein>
<dbReference type="AlphaFoldDB" id="A0ABD1YWJ7"/>
<comment type="caution">
    <text evidence="2">The sequence shown here is derived from an EMBL/GenBank/DDBJ whole genome shotgun (WGS) entry which is preliminary data.</text>
</comment>
<gene>
    <name evidence="2" type="ORF">R1flu_006625</name>
</gene>
<accession>A0ABD1YWJ7</accession>
<evidence type="ECO:0000313" key="3">
    <source>
        <dbReference type="Proteomes" id="UP001605036"/>
    </source>
</evidence>
<feature type="compositionally biased region" description="Basic residues" evidence="1">
    <location>
        <begin position="37"/>
        <end position="53"/>
    </location>
</feature>
<keyword evidence="3" id="KW-1185">Reference proteome</keyword>
<dbReference type="Proteomes" id="UP001605036">
    <property type="component" value="Unassembled WGS sequence"/>
</dbReference>
<feature type="compositionally biased region" description="Polar residues" evidence="1">
    <location>
        <begin position="74"/>
        <end position="83"/>
    </location>
</feature>
<evidence type="ECO:0000256" key="1">
    <source>
        <dbReference type="SAM" id="MobiDB-lite"/>
    </source>
</evidence>
<evidence type="ECO:0000313" key="2">
    <source>
        <dbReference type="EMBL" id="KAL2635146.1"/>
    </source>
</evidence>
<reference evidence="2 3" key="1">
    <citation type="submission" date="2024-09" db="EMBL/GenBank/DDBJ databases">
        <title>Chromosome-scale assembly of Riccia fluitans.</title>
        <authorList>
            <person name="Paukszto L."/>
            <person name="Sawicki J."/>
            <person name="Karawczyk K."/>
            <person name="Piernik-Szablinska J."/>
            <person name="Szczecinska M."/>
            <person name="Mazdziarz M."/>
        </authorList>
    </citation>
    <scope>NUCLEOTIDE SEQUENCE [LARGE SCALE GENOMIC DNA]</scope>
    <source>
        <strain evidence="2">Rf_01</strain>
        <tissue evidence="2">Aerial parts of the thallus</tissue>
    </source>
</reference>
<feature type="region of interest" description="Disordered" evidence="1">
    <location>
        <begin position="28"/>
        <end position="112"/>
    </location>
</feature>
<sequence>MAKPDVVVHLLKTAVVPTRVTTVGIPTYGKLANKSELRKRRERPPGSKNKKQKASMEIPTNPSVEINLPAISPSVVQANTNSLPEDGSEEDPQSYVEAKKSKNRKRWQEAVA</sequence>
<dbReference type="EMBL" id="JBHFFA010000003">
    <property type="protein sequence ID" value="KAL2635146.1"/>
    <property type="molecule type" value="Genomic_DNA"/>
</dbReference>
<proteinExistence type="predicted"/>
<name>A0ABD1YWJ7_9MARC</name>
<organism evidence="2 3">
    <name type="scientific">Riccia fluitans</name>
    <dbReference type="NCBI Taxonomy" id="41844"/>
    <lineage>
        <taxon>Eukaryota</taxon>
        <taxon>Viridiplantae</taxon>
        <taxon>Streptophyta</taxon>
        <taxon>Embryophyta</taxon>
        <taxon>Marchantiophyta</taxon>
        <taxon>Marchantiopsida</taxon>
        <taxon>Marchantiidae</taxon>
        <taxon>Marchantiales</taxon>
        <taxon>Ricciaceae</taxon>
        <taxon>Riccia</taxon>
    </lineage>
</organism>